<feature type="compositionally biased region" description="Low complexity" evidence="1">
    <location>
        <begin position="100"/>
        <end position="112"/>
    </location>
</feature>
<dbReference type="GO" id="GO:0032968">
    <property type="term" value="P:positive regulation of transcription elongation by RNA polymerase II"/>
    <property type="evidence" value="ECO:0007669"/>
    <property type="project" value="TreeGrafter"/>
</dbReference>
<dbReference type="EMBL" id="CAJVPQ010000352">
    <property type="protein sequence ID" value="CAG8474041.1"/>
    <property type="molecule type" value="Genomic_DNA"/>
</dbReference>
<dbReference type="Pfam" id="PF04004">
    <property type="entry name" value="Leo1"/>
    <property type="match status" value="2"/>
</dbReference>
<protein>
    <submittedName>
        <fullName evidence="2">3490_t:CDS:1</fullName>
    </submittedName>
</protein>
<dbReference type="Proteomes" id="UP000789570">
    <property type="component" value="Unassembled WGS sequence"/>
</dbReference>
<feature type="compositionally biased region" description="Basic and acidic residues" evidence="1">
    <location>
        <begin position="401"/>
        <end position="413"/>
    </location>
</feature>
<feature type="region of interest" description="Disordered" evidence="1">
    <location>
        <begin position="1"/>
        <end position="117"/>
    </location>
</feature>
<feature type="compositionally biased region" description="Low complexity" evidence="1">
    <location>
        <begin position="1"/>
        <end position="45"/>
    </location>
</feature>
<dbReference type="GO" id="GO:0006368">
    <property type="term" value="P:transcription elongation by RNA polymerase II"/>
    <property type="evidence" value="ECO:0007669"/>
    <property type="project" value="InterPro"/>
</dbReference>
<dbReference type="OrthoDB" id="20844at2759"/>
<evidence type="ECO:0000256" key="1">
    <source>
        <dbReference type="SAM" id="MobiDB-lite"/>
    </source>
</evidence>
<feature type="compositionally biased region" description="Basic and acidic residues" evidence="1">
    <location>
        <begin position="85"/>
        <end position="96"/>
    </location>
</feature>
<dbReference type="GO" id="GO:1990269">
    <property type="term" value="F:RNA polymerase II C-terminal domain phosphoserine binding"/>
    <property type="evidence" value="ECO:0007669"/>
    <property type="project" value="TreeGrafter"/>
</dbReference>
<feature type="compositionally biased region" description="Acidic residues" evidence="1">
    <location>
        <begin position="433"/>
        <end position="453"/>
    </location>
</feature>
<feature type="compositionally biased region" description="Acidic residues" evidence="1">
    <location>
        <begin position="372"/>
        <end position="388"/>
    </location>
</feature>
<keyword evidence="3" id="KW-1185">Reference proteome</keyword>
<feature type="compositionally biased region" description="Basic and acidic residues" evidence="1">
    <location>
        <begin position="328"/>
        <end position="340"/>
    </location>
</feature>
<comment type="caution">
    <text evidence="2">The sequence shown here is derived from an EMBL/GenBank/DDBJ whole genome shotgun (WGS) entry which is preliminary data.</text>
</comment>
<evidence type="ECO:0000313" key="3">
    <source>
        <dbReference type="Proteomes" id="UP000789570"/>
    </source>
</evidence>
<dbReference type="PANTHER" id="PTHR23146">
    <property type="entry name" value="LEO1 PROTEIN"/>
    <property type="match status" value="1"/>
</dbReference>
<accession>A0A9N8W3T5</accession>
<sequence length="508" mass="58711">MSNSATPTNSTSENNTPQQTTPHRSPLSNQSHHSSLPSSPRQQSSYHGNEVNKFESEQNSPLSELVDTDSASDNEIVRRKRVKRHGVESPVHDSSRTRSLRSSSTTPTALSPKNQGTISELFLEKHLTKKSPWEITDEDTKKDNSDNEDIDLFGGVVSDEDEQFEHLHKDTPISDDEGYTRPRSFNTGNYELVYAKPPGSCDGKYYIAKLPNFFTYCTQAYAPESYTEEDDYKHGNTIRLGAENTIRWRYKRNEMGEEQHTFLGVTNVHSNSIENHARLTNQVTFRPDPNSRTHKRLSAAIQARNVKQVKTKFVDINDPKLIELQLQSEREKKPRTEKRLTSASKSRSRKSYDEYSDPDEPSYMSYRRNDSYEDDTGFVVADENDSDDEYNRPEKRRKGKERATESRRKRDLTPVESSSRLRKRHHEESKEENLDEYEDNGQDEHLEEVDGDITPEMLPKRVKDDVEEPDADIDMDESLLHDHDEEEEEDMPVVKKGRRSNRMIMEDD</sequence>
<evidence type="ECO:0000313" key="2">
    <source>
        <dbReference type="EMBL" id="CAG8474041.1"/>
    </source>
</evidence>
<dbReference type="GO" id="GO:0016593">
    <property type="term" value="C:Cdc73/Paf1 complex"/>
    <property type="evidence" value="ECO:0007669"/>
    <property type="project" value="InterPro"/>
</dbReference>
<dbReference type="PANTHER" id="PTHR23146:SF0">
    <property type="entry name" value="RNA POLYMERASE-ASSOCIATED PROTEIN LEO1"/>
    <property type="match status" value="1"/>
</dbReference>
<proteinExistence type="predicted"/>
<dbReference type="InterPro" id="IPR007149">
    <property type="entry name" value="Leo1"/>
</dbReference>
<gene>
    <name evidence="2" type="ORF">FCALED_LOCUS2370</name>
</gene>
<feature type="region of interest" description="Disordered" evidence="1">
    <location>
        <begin position="327"/>
        <end position="508"/>
    </location>
</feature>
<reference evidence="2" key="1">
    <citation type="submission" date="2021-06" db="EMBL/GenBank/DDBJ databases">
        <authorList>
            <person name="Kallberg Y."/>
            <person name="Tangrot J."/>
            <person name="Rosling A."/>
        </authorList>
    </citation>
    <scope>NUCLEOTIDE SEQUENCE</scope>
    <source>
        <strain evidence="2">UK204</strain>
    </source>
</reference>
<organism evidence="2 3">
    <name type="scientific">Funneliformis caledonium</name>
    <dbReference type="NCBI Taxonomy" id="1117310"/>
    <lineage>
        <taxon>Eukaryota</taxon>
        <taxon>Fungi</taxon>
        <taxon>Fungi incertae sedis</taxon>
        <taxon>Mucoromycota</taxon>
        <taxon>Glomeromycotina</taxon>
        <taxon>Glomeromycetes</taxon>
        <taxon>Glomerales</taxon>
        <taxon>Glomeraceae</taxon>
        <taxon>Funneliformis</taxon>
    </lineage>
</organism>
<dbReference type="AlphaFoldDB" id="A0A9N8W3T5"/>
<name>A0A9N8W3T5_9GLOM</name>
<feature type="compositionally biased region" description="Acidic residues" evidence="1">
    <location>
        <begin position="465"/>
        <end position="477"/>
    </location>
</feature>